<accession>A0ABW3DDR0</accession>
<feature type="domain" description="Flagellar basal-body/hook protein C-terminal" evidence="4">
    <location>
        <begin position="239"/>
        <end position="284"/>
    </location>
</feature>
<feature type="domain" description="Flagellar basal body rod protein N-terminal" evidence="3">
    <location>
        <begin position="11"/>
        <end position="35"/>
    </location>
</feature>
<keyword evidence="2" id="KW-0975">Bacterial flagellum</keyword>
<dbReference type="InterPro" id="IPR020013">
    <property type="entry name" value="Flagellar_FlgE/F/G"/>
</dbReference>
<evidence type="ECO:0000256" key="1">
    <source>
        <dbReference type="ARBA" id="ARBA00009677"/>
    </source>
</evidence>
<evidence type="ECO:0000313" key="6">
    <source>
        <dbReference type="Proteomes" id="UP001597120"/>
    </source>
</evidence>
<comment type="caution">
    <text evidence="5">The sequence shown here is derived from an EMBL/GenBank/DDBJ whole genome shotgun (WGS) entry which is preliminary data.</text>
</comment>
<proteinExistence type="inferred from homology"/>
<reference evidence="6" key="1">
    <citation type="journal article" date="2019" name="Int. J. Syst. Evol. Microbiol.">
        <title>The Global Catalogue of Microorganisms (GCM) 10K type strain sequencing project: providing services to taxonomists for standard genome sequencing and annotation.</title>
        <authorList>
            <consortium name="The Broad Institute Genomics Platform"/>
            <consortium name="The Broad Institute Genome Sequencing Center for Infectious Disease"/>
            <person name="Wu L."/>
            <person name="Ma J."/>
        </authorList>
    </citation>
    <scope>NUCLEOTIDE SEQUENCE [LARGE SCALE GENOMIC DNA]</scope>
    <source>
        <strain evidence="6">CCUG 57263</strain>
    </source>
</reference>
<dbReference type="SUPFAM" id="SSF117143">
    <property type="entry name" value="Flagellar hook protein flgE"/>
    <property type="match status" value="1"/>
</dbReference>
<dbReference type="Pfam" id="PF06429">
    <property type="entry name" value="Flg_bbr_C"/>
    <property type="match status" value="1"/>
</dbReference>
<dbReference type="Pfam" id="PF00460">
    <property type="entry name" value="Flg_bb_rod"/>
    <property type="match status" value="1"/>
</dbReference>
<dbReference type="PANTHER" id="PTHR30435">
    <property type="entry name" value="FLAGELLAR PROTEIN"/>
    <property type="match status" value="1"/>
</dbReference>
<dbReference type="InterPro" id="IPR001444">
    <property type="entry name" value="Flag_bb_rod_N"/>
</dbReference>
<dbReference type="Proteomes" id="UP001597120">
    <property type="component" value="Unassembled WGS sequence"/>
</dbReference>
<dbReference type="InterPro" id="IPR037925">
    <property type="entry name" value="FlgE/F/G-like"/>
</dbReference>
<evidence type="ECO:0000256" key="2">
    <source>
        <dbReference type="RuleBase" id="RU362116"/>
    </source>
</evidence>
<evidence type="ECO:0000259" key="3">
    <source>
        <dbReference type="Pfam" id="PF00460"/>
    </source>
</evidence>
<organism evidence="5 6">
    <name type="scientific">Paenibacillus residui</name>
    <dbReference type="NCBI Taxonomy" id="629724"/>
    <lineage>
        <taxon>Bacteria</taxon>
        <taxon>Bacillati</taxon>
        <taxon>Bacillota</taxon>
        <taxon>Bacilli</taxon>
        <taxon>Bacillales</taxon>
        <taxon>Paenibacillaceae</taxon>
        <taxon>Paenibacillus</taxon>
    </lineage>
</organism>
<comment type="subcellular location">
    <subcellularLocation>
        <location evidence="2">Bacterial flagellum basal body</location>
    </subcellularLocation>
</comment>
<gene>
    <name evidence="5" type="ORF">ACFQ03_14960</name>
</gene>
<dbReference type="InterPro" id="IPR010930">
    <property type="entry name" value="Flg_bb/hook_C_dom"/>
</dbReference>
<keyword evidence="5" id="KW-0969">Cilium</keyword>
<dbReference type="RefSeq" id="WP_379289128.1">
    <property type="nucleotide sequence ID" value="NZ_JBHTIU010000048.1"/>
</dbReference>
<evidence type="ECO:0000259" key="4">
    <source>
        <dbReference type="Pfam" id="PF06429"/>
    </source>
</evidence>
<dbReference type="EMBL" id="JBHTIU010000048">
    <property type="protein sequence ID" value="MFD0870453.1"/>
    <property type="molecule type" value="Genomic_DNA"/>
</dbReference>
<protein>
    <submittedName>
        <fullName evidence="5">Flagellar hook-basal body protein</fullName>
    </submittedName>
</protein>
<dbReference type="PANTHER" id="PTHR30435:SF19">
    <property type="entry name" value="FLAGELLAR BASAL-BODY ROD PROTEIN FLGG"/>
    <property type="match status" value="1"/>
</dbReference>
<evidence type="ECO:0000313" key="5">
    <source>
        <dbReference type="EMBL" id="MFD0870453.1"/>
    </source>
</evidence>
<keyword evidence="5" id="KW-0966">Cell projection</keyword>
<dbReference type="NCBIfam" id="TIGR03506">
    <property type="entry name" value="FlgEFG_subfam"/>
    <property type="match status" value="1"/>
</dbReference>
<comment type="similarity">
    <text evidence="1 2">Belongs to the flagella basal body rod proteins family.</text>
</comment>
<keyword evidence="5" id="KW-0282">Flagellum</keyword>
<sequence>MNHSMISSMVTMRSLQQKLDVLSNNVAHFDTAGYKRKDVTFEDVLTNVKQQPESFRKEGRLTPLGLTQGWGVRLGQVKVDLSQGPLSESGLSTDLAIEGQAVFAVLNPVTGPDGNPAMEEVYTREGSFQLTLRAGDTESTYLATKDGLLISDVNGQPIAIPSGYDMKVDEQGNVWAYRPSMPEAEAVPAGRIKLMRVMRPQYLEEIGNNRYQVAAGADRNLVVQDAFGPGGLERGISVKQGFVEQSNVNLGDETAELMMVQRAFQLNSRAIASSDTMMQLANNLRG</sequence>
<name>A0ABW3DDR0_9BACL</name>
<keyword evidence="6" id="KW-1185">Reference proteome</keyword>